<dbReference type="InterPro" id="IPR021354">
    <property type="entry name" value="DUF2975"/>
</dbReference>
<dbReference type="RefSeq" id="WP_317491018.1">
    <property type="nucleotide sequence ID" value="NZ_CP136051.1"/>
</dbReference>
<proteinExistence type="predicted"/>
<name>A0ABZ0IXM0_9BACT</name>
<keyword evidence="3" id="KW-1185">Reference proteome</keyword>
<feature type="transmembrane region" description="Helical" evidence="1">
    <location>
        <begin position="174"/>
        <end position="192"/>
    </location>
</feature>
<dbReference type="Proteomes" id="UP001302349">
    <property type="component" value="Chromosome"/>
</dbReference>
<keyword evidence="1" id="KW-0472">Membrane</keyword>
<feature type="transmembrane region" description="Helical" evidence="1">
    <location>
        <begin position="12"/>
        <end position="30"/>
    </location>
</feature>
<gene>
    <name evidence="2" type="ORF">RT717_06960</name>
</gene>
<evidence type="ECO:0000313" key="2">
    <source>
        <dbReference type="EMBL" id="WOK08377.1"/>
    </source>
</evidence>
<organism evidence="2 3">
    <name type="scientific">Imperialibacter roseus</name>
    <dbReference type="NCBI Taxonomy" id="1324217"/>
    <lineage>
        <taxon>Bacteria</taxon>
        <taxon>Pseudomonadati</taxon>
        <taxon>Bacteroidota</taxon>
        <taxon>Cytophagia</taxon>
        <taxon>Cytophagales</taxon>
        <taxon>Flammeovirgaceae</taxon>
        <taxon>Imperialibacter</taxon>
    </lineage>
</organism>
<dbReference type="EMBL" id="CP136051">
    <property type="protein sequence ID" value="WOK08377.1"/>
    <property type="molecule type" value="Genomic_DNA"/>
</dbReference>
<sequence>MKKLKLIREFILVAKVGLFVGLVVIAFFLVTTKNGVFVPVSDPHLHITSEQVKNTLYDALFQSRPPVRGEPVLTSISTADLSLKVDGSFKALVAVIFVLATAYILWVLELLKRIVKSVEDNNSFSVGNIGRVKLTGALVMLAPVFEWVLRMVFMTWISSKLTFEGMTLTSNADYGISISIVGLLIIVLGIAFEQGQKLQEESELTI</sequence>
<keyword evidence="1" id="KW-1133">Transmembrane helix</keyword>
<keyword evidence="1" id="KW-0812">Transmembrane</keyword>
<feature type="transmembrane region" description="Helical" evidence="1">
    <location>
        <begin position="91"/>
        <end position="111"/>
    </location>
</feature>
<accession>A0ABZ0IXM0</accession>
<evidence type="ECO:0000256" key="1">
    <source>
        <dbReference type="SAM" id="Phobius"/>
    </source>
</evidence>
<dbReference type="Pfam" id="PF11188">
    <property type="entry name" value="DUF2975"/>
    <property type="match status" value="1"/>
</dbReference>
<protein>
    <submittedName>
        <fullName evidence="2">DUF2975 domain-containing protein</fullName>
    </submittedName>
</protein>
<feature type="transmembrane region" description="Helical" evidence="1">
    <location>
        <begin position="132"/>
        <end position="154"/>
    </location>
</feature>
<evidence type="ECO:0000313" key="3">
    <source>
        <dbReference type="Proteomes" id="UP001302349"/>
    </source>
</evidence>
<reference evidence="2 3" key="1">
    <citation type="journal article" date="2023" name="Microbiol. Resour. Announc.">
        <title>Complete Genome Sequence of Imperialibacter roseus strain P4T.</title>
        <authorList>
            <person name="Tizabi D.R."/>
            <person name="Bachvaroff T."/>
            <person name="Hill R.T."/>
        </authorList>
    </citation>
    <scope>NUCLEOTIDE SEQUENCE [LARGE SCALE GENOMIC DNA]</scope>
    <source>
        <strain evidence="2 3">P4T</strain>
    </source>
</reference>